<dbReference type="PROSITE" id="PS51257">
    <property type="entry name" value="PROKAR_LIPOPROTEIN"/>
    <property type="match status" value="1"/>
</dbReference>
<accession>A0A4P8XVB7</accession>
<evidence type="ECO:0000256" key="1">
    <source>
        <dbReference type="SAM" id="SignalP"/>
    </source>
</evidence>
<keyword evidence="1" id="KW-0732">Signal</keyword>
<dbReference type="Pfam" id="PF14270">
    <property type="entry name" value="DUF4358"/>
    <property type="match status" value="1"/>
</dbReference>
<dbReference type="KEGG" id="ruj:E5Z56_00145"/>
<name>A0A4P8XVB7_9FIRM</name>
<sequence length="162" mass="17788">MEANIMKKVLAITLSLVFVLFAFAGCGSSSSNKDVELAKVLSDVNDNGNLSSMKTISNTKDLQKQFDIDPNTVSDFIAEVSEDGDFPTTVIVTKANDEEGKDKINDKLNSYLNEKLSNAQSYNTDQVSTIEACKVQDNGLYSMLVIAKNHEDIEKIINGYFS</sequence>
<dbReference type="AlphaFoldDB" id="A0A4P8XVB7"/>
<gene>
    <name evidence="2" type="ORF">E5Z56_00145</name>
</gene>
<proteinExistence type="predicted"/>
<evidence type="ECO:0000313" key="3">
    <source>
        <dbReference type="Proteomes" id="UP000301475"/>
    </source>
</evidence>
<feature type="chain" id="PRO_5039385464" evidence="1">
    <location>
        <begin position="25"/>
        <end position="162"/>
    </location>
</feature>
<keyword evidence="3" id="KW-1185">Reference proteome</keyword>
<protein>
    <submittedName>
        <fullName evidence="2">DUF4358 domain-containing protein</fullName>
    </submittedName>
</protein>
<dbReference type="OrthoDB" id="2605982at2"/>
<evidence type="ECO:0000313" key="2">
    <source>
        <dbReference type="EMBL" id="QCT05870.1"/>
    </source>
</evidence>
<dbReference type="EMBL" id="CP039381">
    <property type="protein sequence ID" value="QCT05870.1"/>
    <property type="molecule type" value="Genomic_DNA"/>
</dbReference>
<feature type="signal peptide" evidence="1">
    <location>
        <begin position="1"/>
        <end position="24"/>
    </location>
</feature>
<dbReference type="Proteomes" id="UP000301475">
    <property type="component" value="Chromosome"/>
</dbReference>
<dbReference type="InterPro" id="IPR025648">
    <property type="entry name" value="DUF4358"/>
</dbReference>
<reference evidence="2 3" key="1">
    <citation type="submission" date="2019-04" db="EMBL/GenBank/DDBJ databases">
        <authorList>
            <person name="Embree M."/>
            <person name="Gaffney J.R."/>
        </authorList>
    </citation>
    <scope>NUCLEOTIDE SEQUENCE [LARGE SCALE GENOMIC DNA]</scope>
    <source>
        <strain evidence="2 3">JE7A12</strain>
    </source>
</reference>
<organism evidence="2 3">
    <name type="scientific">Ruminococcus bovis</name>
    <dbReference type="NCBI Taxonomy" id="2564099"/>
    <lineage>
        <taxon>Bacteria</taxon>
        <taxon>Bacillati</taxon>
        <taxon>Bacillota</taxon>
        <taxon>Clostridia</taxon>
        <taxon>Eubacteriales</taxon>
        <taxon>Oscillospiraceae</taxon>
        <taxon>Ruminococcus</taxon>
    </lineage>
</organism>